<dbReference type="Gene3D" id="3.40.50.300">
    <property type="entry name" value="P-loop containing nucleotide triphosphate hydrolases"/>
    <property type="match status" value="1"/>
</dbReference>
<dbReference type="InterPro" id="IPR027417">
    <property type="entry name" value="P-loop_NTPase"/>
</dbReference>
<dbReference type="InterPro" id="IPR000792">
    <property type="entry name" value="Tscrpt_reg_LuxR_C"/>
</dbReference>
<dbReference type="PROSITE" id="PS00622">
    <property type="entry name" value="HTH_LUXR_1"/>
    <property type="match status" value="1"/>
</dbReference>
<dbReference type="SUPFAM" id="SSF48452">
    <property type="entry name" value="TPR-like"/>
    <property type="match status" value="1"/>
</dbReference>
<gene>
    <name evidence="4" type="ORF">ACFPK1_12160</name>
</gene>
<protein>
    <submittedName>
        <fullName evidence="4">ATP-binding protein</fullName>
    </submittedName>
</protein>
<evidence type="ECO:0000313" key="4">
    <source>
        <dbReference type="EMBL" id="MFC5138989.1"/>
    </source>
</evidence>
<dbReference type="Gene3D" id="1.25.40.10">
    <property type="entry name" value="Tetratricopeptide repeat domain"/>
    <property type="match status" value="1"/>
</dbReference>
<dbReference type="SMART" id="SM00382">
    <property type="entry name" value="AAA"/>
    <property type="match status" value="1"/>
</dbReference>
<dbReference type="InterPro" id="IPR003593">
    <property type="entry name" value="AAA+_ATPase"/>
</dbReference>
<keyword evidence="1" id="KW-0547">Nucleotide-binding</keyword>
<keyword evidence="5" id="KW-1185">Reference proteome</keyword>
<dbReference type="InterPro" id="IPR041664">
    <property type="entry name" value="AAA_16"/>
</dbReference>
<dbReference type="GO" id="GO:0005524">
    <property type="term" value="F:ATP binding"/>
    <property type="evidence" value="ECO:0007669"/>
    <property type="project" value="UniProtKB-KW"/>
</dbReference>
<dbReference type="CDD" id="cd06170">
    <property type="entry name" value="LuxR_C_like"/>
    <property type="match status" value="1"/>
</dbReference>
<dbReference type="Gene3D" id="1.10.10.10">
    <property type="entry name" value="Winged helix-like DNA-binding domain superfamily/Winged helix DNA-binding domain"/>
    <property type="match status" value="1"/>
</dbReference>
<evidence type="ECO:0000256" key="1">
    <source>
        <dbReference type="ARBA" id="ARBA00022741"/>
    </source>
</evidence>
<reference evidence="5" key="1">
    <citation type="journal article" date="2019" name="Int. J. Syst. Evol. Microbiol.">
        <title>The Global Catalogue of Microorganisms (GCM) 10K type strain sequencing project: providing services to taxonomists for standard genome sequencing and annotation.</title>
        <authorList>
            <consortium name="The Broad Institute Genomics Platform"/>
            <consortium name="The Broad Institute Genome Sequencing Center for Infectious Disease"/>
            <person name="Wu L."/>
            <person name="Ma J."/>
        </authorList>
    </citation>
    <scope>NUCLEOTIDE SEQUENCE [LARGE SCALE GENOMIC DNA]</scope>
    <source>
        <strain evidence="5">XZYJ18</strain>
    </source>
</reference>
<dbReference type="SUPFAM" id="SSF52540">
    <property type="entry name" value="P-loop containing nucleoside triphosphate hydrolases"/>
    <property type="match status" value="1"/>
</dbReference>
<comment type="caution">
    <text evidence="4">The sequence shown here is derived from an EMBL/GenBank/DDBJ whole genome shotgun (WGS) entry which is preliminary data.</text>
</comment>
<dbReference type="RefSeq" id="WP_378021344.1">
    <property type="nucleotide sequence ID" value="NZ_JBHSKG010000005.1"/>
</dbReference>
<dbReference type="PANTHER" id="PTHR16305">
    <property type="entry name" value="TESTICULAR SOLUBLE ADENYLYL CYCLASE"/>
    <property type="match status" value="1"/>
</dbReference>
<dbReference type="Pfam" id="PF13191">
    <property type="entry name" value="AAA_16"/>
    <property type="match status" value="1"/>
</dbReference>
<dbReference type="SUPFAM" id="SSF46894">
    <property type="entry name" value="C-terminal effector domain of the bipartite response regulators"/>
    <property type="match status" value="1"/>
</dbReference>
<dbReference type="InterPro" id="IPR016032">
    <property type="entry name" value="Sig_transdc_resp-reg_C-effctor"/>
</dbReference>
<proteinExistence type="predicted"/>
<dbReference type="Pfam" id="PF00196">
    <property type="entry name" value="GerE"/>
    <property type="match status" value="1"/>
</dbReference>
<dbReference type="Proteomes" id="UP001596175">
    <property type="component" value="Unassembled WGS sequence"/>
</dbReference>
<dbReference type="PANTHER" id="PTHR16305:SF35">
    <property type="entry name" value="TRANSCRIPTIONAL ACTIVATOR DOMAIN"/>
    <property type="match status" value="1"/>
</dbReference>
<dbReference type="InterPro" id="IPR036388">
    <property type="entry name" value="WH-like_DNA-bd_sf"/>
</dbReference>
<evidence type="ECO:0000256" key="2">
    <source>
        <dbReference type="ARBA" id="ARBA00022840"/>
    </source>
</evidence>
<organism evidence="4 5">
    <name type="scientific">Actinomycetospora rhizophila</name>
    <dbReference type="NCBI Taxonomy" id="1416876"/>
    <lineage>
        <taxon>Bacteria</taxon>
        <taxon>Bacillati</taxon>
        <taxon>Actinomycetota</taxon>
        <taxon>Actinomycetes</taxon>
        <taxon>Pseudonocardiales</taxon>
        <taxon>Pseudonocardiaceae</taxon>
        <taxon>Actinomycetospora</taxon>
    </lineage>
</organism>
<evidence type="ECO:0000313" key="5">
    <source>
        <dbReference type="Proteomes" id="UP001596175"/>
    </source>
</evidence>
<dbReference type="SMART" id="SM00421">
    <property type="entry name" value="HTH_LUXR"/>
    <property type="match status" value="1"/>
</dbReference>
<keyword evidence="2 4" id="KW-0067">ATP-binding</keyword>
<dbReference type="EMBL" id="JBHSKG010000005">
    <property type="protein sequence ID" value="MFC5138989.1"/>
    <property type="molecule type" value="Genomic_DNA"/>
</dbReference>
<dbReference type="PROSITE" id="PS50043">
    <property type="entry name" value="HTH_LUXR_2"/>
    <property type="match status" value="1"/>
</dbReference>
<accession>A0ABV9ZHP0</accession>
<dbReference type="PRINTS" id="PR00038">
    <property type="entry name" value="HTHLUXR"/>
</dbReference>
<sequence length="848" mass="89261">MPVALLERDDELALLAASLDRARTGAGGSVVLLSGEAGVGKTSLVRAFTAHARDGARVLLGACDDLLTPRALGPLRDVARAGAAALGQALRDGDRDAILAGALAELADPARPTVLVVEDVHWADDATLDVLRYLGRRLADLPSVLVLTFREEDVGEALRRVLGALAGPWVQRVALGRLSRAAVAGWAGGTALTSATLYRLTGGNPFYVSEVLATGDGGPEVAVPATVVDAVLARVDRLDDATRDALAQLAVVPGAVELSLARTLLGSLDVLAAAERGGMVEVRADAVAFRHELARHALESTLPASRRMTLHARALAALLARPDVDPARVVHHAVGAGDDAAVVAHGPAAARAAGRVGSFGQEVALYEQVLARSHLLAPAEHATLLVACSTAHQSMDRQTAALAATEAAVRIREELGDPVALGEAVVPLAPVLWSLLRPHDATREAQRAVDLLTPAGDGPALAMALSWLSWLRAEAGRPEEALATADTAVGTAQRLGVGVVEALPRMMRGSQRMLLGDPEGAADLDEARRLAVGAGHHVLIMYTHILAARIQWELGRTDEVLEAVERGLAHTRDRELEVYADQLLAHRHRCQVVRGEWAAAEAGLRGVVGQRDGHVTMATRYTLPWLARLLVRRGADDADAVLAWALDVAVRTDSPFELVPALLAEVESAWLGGDTERARRALDRLDERTAGDVVPGRHAEVRRWRARLEGATTDEAAGREDPYERALELADSGEVDTTLRALAVLDDLGAGPAAARVRRALRDLGVQAVPRGPVSATRANPFGLTERQLDILGRLARGRTNAQIAAELVLSVRTVDHHVSAVLAKLGVASRSEAVAAASAQGLGTDGT</sequence>
<name>A0ABV9ZHP0_9PSEU</name>
<evidence type="ECO:0000259" key="3">
    <source>
        <dbReference type="PROSITE" id="PS50043"/>
    </source>
</evidence>
<feature type="domain" description="HTH luxR-type" evidence="3">
    <location>
        <begin position="777"/>
        <end position="842"/>
    </location>
</feature>
<dbReference type="InterPro" id="IPR011990">
    <property type="entry name" value="TPR-like_helical_dom_sf"/>
</dbReference>